<evidence type="ECO:0000313" key="2">
    <source>
        <dbReference type="Proteomes" id="UP001168821"/>
    </source>
</evidence>
<dbReference type="Proteomes" id="UP001168821">
    <property type="component" value="Unassembled WGS sequence"/>
</dbReference>
<gene>
    <name evidence="1" type="ORF">Zmor_003673</name>
</gene>
<dbReference type="AlphaFoldDB" id="A0AA38M1V8"/>
<evidence type="ECO:0000313" key="1">
    <source>
        <dbReference type="EMBL" id="KAJ3640371.1"/>
    </source>
</evidence>
<dbReference type="EMBL" id="JALNTZ010000010">
    <property type="protein sequence ID" value="KAJ3640371.1"/>
    <property type="molecule type" value="Genomic_DNA"/>
</dbReference>
<reference evidence="1" key="1">
    <citation type="journal article" date="2023" name="G3 (Bethesda)">
        <title>Whole genome assemblies of Zophobas morio and Tenebrio molitor.</title>
        <authorList>
            <person name="Kaur S."/>
            <person name="Stinson S.A."/>
            <person name="diCenzo G.C."/>
        </authorList>
    </citation>
    <scope>NUCLEOTIDE SEQUENCE</scope>
    <source>
        <strain evidence="1">QUZm001</strain>
    </source>
</reference>
<organism evidence="1 2">
    <name type="scientific">Zophobas morio</name>
    <dbReference type="NCBI Taxonomy" id="2755281"/>
    <lineage>
        <taxon>Eukaryota</taxon>
        <taxon>Metazoa</taxon>
        <taxon>Ecdysozoa</taxon>
        <taxon>Arthropoda</taxon>
        <taxon>Hexapoda</taxon>
        <taxon>Insecta</taxon>
        <taxon>Pterygota</taxon>
        <taxon>Neoptera</taxon>
        <taxon>Endopterygota</taxon>
        <taxon>Coleoptera</taxon>
        <taxon>Polyphaga</taxon>
        <taxon>Cucujiformia</taxon>
        <taxon>Tenebrionidae</taxon>
        <taxon>Zophobas</taxon>
    </lineage>
</organism>
<protein>
    <submittedName>
        <fullName evidence="1">Uncharacterized protein</fullName>
    </submittedName>
</protein>
<dbReference type="PANTHER" id="PTHR45823">
    <property type="entry name" value="T-SNARE COILED-COIL HOMOLOGY DOMAIN-CONTAINING PROTEIN"/>
    <property type="match status" value="1"/>
</dbReference>
<proteinExistence type="predicted"/>
<dbReference type="PANTHER" id="PTHR45823:SF1">
    <property type="entry name" value="T-SNARE COILED-COIL HOMOLOGY DOMAIN-CONTAINING PROTEIN"/>
    <property type="match status" value="1"/>
</dbReference>
<sequence length="193" mass="22519">MENIVGRNVASMEHQLKSELEKSVECIEDRMKNKMKKFEKIMRNATTTSPCNVMMSHRTIQPPTYDGQTPWSSYKKQFETAATTNLWEEEQKVTALVIALRSAEIVLQTFPEEDRDRYSALSAALELRLGNEHLRQVFATQVETKTQKVGESFQEFEAGVKRLVRLASCILRRITKFSREACYRNVRKWHSRR</sequence>
<name>A0AA38M1V8_9CUCU</name>
<keyword evidence="2" id="KW-1185">Reference proteome</keyword>
<accession>A0AA38M1V8</accession>
<comment type="caution">
    <text evidence="1">The sequence shown here is derived from an EMBL/GenBank/DDBJ whole genome shotgun (WGS) entry which is preliminary data.</text>
</comment>